<keyword evidence="2" id="KW-1185">Reference proteome</keyword>
<protein>
    <submittedName>
        <fullName evidence="1">Stage II sporulation protein P</fullName>
    </submittedName>
</protein>
<dbReference type="RefSeq" id="WP_216148934.1">
    <property type="nucleotide sequence ID" value="NZ_JAHLDV010000020.1"/>
</dbReference>
<accession>A0ABS6BUT9</accession>
<dbReference type="InterPro" id="IPR010897">
    <property type="entry name" value="Spore_II_P"/>
</dbReference>
<comment type="caution">
    <text evidence="1">The sequence shown here is derived from an EMBL/GenBank/DDBJ whole genome shotgun (WGS) entry which is preliminary data.</text>
</comment>
<dbReference type="Pfam" id="PF07454">
    <property type="entry name" value="SpoIIP"/>
    <property type="match status" value="1"/>
</dbReference>
<name>A0ABS6BUT9_9CLOT</name>
<reference evidence="1 2" key="1">
    <citation type="submission" date="2021-06" db="EMBL/GenBank/DDBJ databases">
        <title>Clostridia strains as spoilage organisms.</title>
        <authorList>
            <person name="Wambui J."/>
            <person name="Stephan R."/>
            <person name="Stevens M.J.A."/>
        </authorList>
    </citation>
    <scope>NUCLEOTIDE SEQUENCE [LARGE SCALE GENOMIC DNA]</scope>
    <source>
        <strain evidence="1 2">DSM 14204</strain>
    </source>
</reference>
<organism evidence="1 2">
    <name type="scientific">Clostridium frigoris</name>
    <dbReference type="NCBI Taxonomy" id="205327"/>
    <lineage>
        <taxon>Bacteria</taxon>
        <taxon>Bacillati</taxon>
        <taxon>Bacillota</taxon>
        <taxon>Clostridia</taxon>
        <taxon>Eubacteriales</taxon>
        <taxon>Clostridiaceae</taxon>
        <taxon>Clostridium</taxon>
    </lineage>
</organism>
<proteinExistence type="predicted"/>
<sequence>MSYRGIKFKHKHKIMPSEKMNSFKNSIKKSSNVRMFFCVFTLLIIFLLGVIMPKSAKAGSEGNYRSYFYIGVINNVLSVIKSSSVKGQDTNSENTEGLSVLSFLGVDTSNPISIVVKEIAYLDKNEVSADADNSKKISLNPFNLDDKQVSKSKANVTNVVAKLYDPSLKGTLNKAKPRVLIYHSHTSEAYRTSNKDTSTTTASPDQSRNVVAVGDEITEELENKYGISVIHDKNVNDTGDYNNAYKKSGVTLDKYLKLYEKFDLIIDLHRDSVVNKKTVLTKLNGEDVAQFMFVVTDKNPRYTEQKKLINSMMSISNRLYPGLIRDNPIWAYHWGMGFYNQNRSNNALLIEVGTYTNSIQEVKNTGKYLSRIIAEQLNGKK</sequence>
<evidence type="ECO:0000313" key="1">
    <source>
        <dbReference type="EMBL" id="MBU3160109.1"/>
    </source>
</evidence>
<evidence type="ECO:0000313" key="2">
    <source>
        <dbReference type="Proteomes" id="UP000776252"/>
    </source>
</evidence>
<dbReference type="EMBL" id="JAHLDV010000020">
    <property type="protein sequence ID" value="MBU3160109.1"/>
    <property type="molecule type" value="Genomic_DNA"/>
</dbReference>
<dbReference type="Proteomes" id="UP000776252">
    <property type="component" value="Unassembled WGS sequence"/>
</dbReference>
<gene>
    <name evidence="1" type="ORF">KPL37_10120</name>
</gene>
<dbReference type="NCBIfam" id="TIGR02867">
    <property type="entry name" value="spore_II_P"/>
    <property type="match status" value="1"/>
</dbReference>